<dbReference type="EMBL" id="BQKY01000010">
    <property type="protein sequence ID" value="GJN92021.1"/>
    <property type="molecule type" value="Genomic_DNA"/>
</dbReference>
<dbReference type="Proteomes" id="UP001342314">
    <property type="component" value="Unassembled WGS sequence"/>
</dbReference>
<evidence type="ECO:0000313" key="4">
    <source>
        <dbReference type="Proteomes" id="UP001342314"/>
    </source>
</evidence>
<evidence type="ECO:0000256" key="1">
    <source>
        <dbReference type="ARBA" id="ARBA00034127"/>
    </source>
</evidence>
<dbReference type="InterPro" id="IPR021346">
    <property type="entry name" value="Tma16"/>
</dbReference>
<dbReference type="AlphaFoldDB" id="A0AAV5GRA3"/>
<organism evidence="3 4">
    <name type="scientific">Rhodotorula paludigena</name>
    <dbReference type="NCBI Taxonomy" id="86838"/>
    <lineage>
        <taxon>Eukaryota</taxon>
        <taxon>Fungi</taxon>
        <taxon>Dikarya</taxon>
        <taxon>Basidiomycota</taxon>
        <taxon>Pucciniomycotina</taxon>
        <taxon>Microbotryomycetes</taxon>
        <taxon>Sporidiobolales</taxon>
        <taxon>Sporidiobolaceae</taxon>
        <taxon>Rhodotorula</taxon>
    </lineage>
</organism>
<dbReference type="PANTHER" id="PTHR13349:SF2">
    <property type="entry name" value="TRANSLATION MACHINERY-ASSOCIATED PROTEIN 16"/>
    <property type="match status" value="1"/>
</dbReference>
<accession>A0AAV5GRA3</accession>
<evidence type="ECO:0008006" key="5">
    <source>
        <dbReference type="Google" id="ProtNLM"/>
    </source>
</evidence>
<reference evidence="3 4" key="1">
    <citation type="submission" date="2021-12" db="EMBL/GenBank/DDBJ databases">
        <title>High titer production of polyol ester of fatty acids by Rhodotorula paludigena BS15 towards product separation-free biomass refinery.</title>
        <authorList>
            <person name="Mano J."/>
            <person name="Ono H."/>
            <person name="Tanaka T."/>
            <person name="Naito K."/>
            <person name="Sushida H."/>
            <person name="Ike M."/>
            <person name="Tokuyasu K."/>
            <person name="Kitaoka M."/>
        </authorList>
    </citation>
    <scope>NUCLEOTIDE SEQUENCE [LARGE SCALE GENOMIC DNA]</scope>
    <source>
        <strain evidence="3 4">BS15</strain>
    </source>
</reference>
<comment type="similarity">
    <text evidence="1">Belongs to the TMA16 family.</text>
</comment>
<dbReference type="PANTHER" id="PTHR13349">
    <property type="entry name" value="TRANSLATION MACHINERY-ASSOCIATED PROTEIN 16"/>
    <property type="match status" value="1"/>
</dbReference>
<gene>
    <name evidence="3" type="ORF">Rhopal_005049-T1</name>
</gene>
<evidence type="ECO:0000256" key="2">
    <source>
        <dbReference type="SAM" id="MobiDB-lite"/>
    </source>
</evidence>
<comment type="caution">
    <text evidence="3">The sequence shown here is derived from an EMBL/GenBank/DDBJ whole genome shotgun (WGS) entry which is preliminary data.</text>
</comment>
<feature type="region of interest" description="Disordered" evidence="2">
    <location>
        <begin position="1"/>
        <end position="32"/>
    </location>
</feature>
<keyword evidence="4" id="KW-1185">Reference proteome</keyword>
<dbReference type="GO" id="GO:0005634">
    <property type="term" value="C:nucleus"/>
    <property type="evidence" value="ECO:0007669"/>
    <property type="project" value="TreeGrafter"/>
</dbReference>
<dbReference type="Pfam" id="PF11176">
    <property type="entry name" value="Tma16"/>
    <property type="match status" value="1"/>
</dbReference>
<feature type="compositionally biased region" description="Polar residues" evidence="2">
    <location>
        <begin position="1"/>
        <end position="12"/>
    </location>
</feature>
<feature type="region of interest" description="Disordered" evidence="2">
    <location>
        <begin position="102"/>
        <end position="126"/>
    </location>
</feature>
<dbReference type="InterPro" id="IPR038356">
    <property type="entry name" value="Tma16_sf"/>
</dbReference>
<proteinExistence type="inferred from homology"/>
<dbReference type="Gene3D" id="1.20.1440.170">
    <property type="entry name" value="Translation machinery-associated protein 16-like"/>
    <property type="match status" value="1"/>
</dbReference>
<name>A0AAV5GRA3_9BASI</name>
<protein>
    <recommendedName>
        <fullName evidence="5">Translation machinery-associated protein 16</fullName>
    </recommendedName>
</protein>
<evidence type="ECO:0000313" key="3">
    <source>
        <dbReference type="EMBL" id="GJN92021.1"/>
    </source>
</evidence>
<sequence length="217" mass="24548">MPNNRVKTTKALQSKKTKIAQGQVHPNSRRAKQLQRVELRAKKLELNSKVRRAHEVSEIDRHLYFVHALPADATSISLPDLHQLLSDYIQRNESERVALAAEREGRSWRKTEGKGKREVELEKQKEDEESEYRSGFVLPDLTLPENVVLCRQWVKPAPSKDTKNTKGGDPSFLGRIRLVRIFSDDKNAVVVEQAGAKEAWGQGEGEIEMGDDAADEA</sequence>